<dbReference type="Gene3D" id="3.20.20.370">
    <property type="entry name" value="Glycoside hydrolase/deacetylase"/>
    <property type="match status" value="1"/>
</dbReference>
<dbReference type="EMBL" id="WTYF01000004">
    <property type="protein sequence ID" value="MXO50996.1"/>
    <property type="molecule type" value="Genomic_DNA"/>
</dbReference>
<evidence type="ECO:0000313" key="1">
    <source>
        <dbReference type="EMBL" id="MXO50996.1"/>
    </source>
</evidence>
<comment type="caution">
    <text evidence="1">The sequence shown here is derived from an EMBL/GenBank/DDBJ whole genome shotgun (WGS) entry which is preliminary data.</text>
</comment>
<dbReference type="CDD" id="cd10935">
    <property type="entry name" value="CE4_WalW"/>
    <property type="match status" value="1"/>
</dbReference>
<proteinExistence type="predicted"/>
<reference evidence="1 2" key="1">
    <citation type="submission" date="2019-12" db="EMBL/GenBank/DDBJ databases">
        <title>Genomic-based taxomic classification of the family Erythrobacteraceae.</title>
        <authorList>
            <person name="Xu L."/>
        </authorList>
    </citation>
    <scope>NUCLEOTIDE SEQUENCE [LARGE SCALE GENOMIC DNA]</scope>
    <source>
        <strain evidence="1 2">DSM 16225</strain>
    </source>
</reference>
<dbReference type="SUPFAM" id="SSF88713">
    <property type="entry name" value="Glycoside hydrolase/deacetylase"/>
    <property type="match status" value="1"/>
</dbReference>
<name>A0A844XZJ2_9SPHN</name>
<dbReference type="OrthoDB" id="9771584at2"/>
<dbReference type="GO" id="GO:0005975">
    <property type="term" value="P:carbohydrate metabolic process"/>
    <property type="evidence" value="ECO:0007669"/>
    <property type="project" value="InterPro"/>
</dbReference>
<dbReference type="InterPro" id="IPR011330">
    <property type="entry name" value="Glyco_hydro/deAcase_b/a-brl"/>
</dbReference>
<dbReference type="RefSeq" id="WP_160607539.1">
    <property type="nucleotide sequence ID" value="NZ_WTYF01000004.1"/>
</dbReference>
<gene>
    <name evidence="1" type="ORF">GRI42_06735</name>
</gene>
<protein>
    <submittedName>
        <fullName evidence="1">WalW protein</fullName>
    </submittedName>
</protein>
<accession>A0A844XZJ2</accession>
<evidence type="ECO:0000313" key="2">
    <source>
        <dbReference type="Proteomes" id="UP000444185"/>
    </source>
</evidence>
<dbReference type="Proteomes" id="UP000444185">
    <property type="component" value="Unassembled WGS sequence"/>
</dbReference>
<sequence length="333" mass="37471">MADRSLLDPPPASLKVRFAPGFGQRVLLTVDTEEEFDWSKPFSSEGHGIGHVLRIAKFQQFCEGMGVVPVYLVDWPVATSQRARDILVPLVQQGKAEIGVQLHPWVNPPLIEETSVHNSFAGNLPPDLERDKFNRLVDAIEDSFGILPQIYRAGRYGVGPATARMLKERGIAIDSSVRPHHDYSAQGGPDFRRHPDHPYWSDEERRLVELPLTTSFWGMLRRQGALVQPLLRSFPKLGGVLNRLGLFERIPLTPEGTSKEEALRCIDMALDDGTELLVISFHSPSLVPGHTPYVRTEDDLDDLYDWLRGVYAYFAMRGVRPTTVREIVQSVEV</sequence>
<keyword evidence="2" id="KW-1185">Reference proteome</keyword>
<organism evidence="1 2">
    <name type="scientific">Qipengyuania gaetbuli</name>
    <dbReference type="NCBI Taxonomy" id="266952"/>
    <lineage>
        <taxon>Bacteria</taxon>
        <taxon>Pseudomonadati</taxon>
        <taxon>Pseudomonadota</taxon>
        <taxon>Alphaproteobacteria</taxon>
        <taxon>Sphingomonadales</taxon>
        <taxon>Erythrobacteraceae</taxon>
        <taxon>Qipengyuania</taxon>
    </lineage>
</organism>
<dbReference type="AlphaFoldDB" id="A0A844XZJ2"/>